<keyword evidence="2" id="KW-1185">Reference proteome</keyword>
<proteinExistence type="predicted"/>
<dbReference type="EMBL" id="KZ824566">
    <property type="protein sequence ID" value="RAK85307.1"/>
    <property type="molecule type" value="Genomic_DNA"/>
</dbReference>
<protein>
    <submittedName>
        <fullName evidence="1">Bromodomain-containing protein</fullName>
    </submittedName>
</protein>
<gene>
    <name evidence="1" type="ORF">BO79DRAFT_156149</name>
</gene>
<organism evidence="1 2">
    <name type="scientific">Aspergillus costaricaensis CBS 115574</name>
    <dbReference type="NCBI Taxonomy" id="1448317"/>
    <lineage>
        <taxon>Eukaryota</taxon>
        <taxon>Fungi</taxon>
        <taxon>Dikarya</taxon>
        <taxon>Ascomycota</taxon>
        <taxon>Pezizomycotina</taxon>
        <taxon>Eurotiomycetes</taxon>
        <taxon>Eurotiomycetidae</taxon>
        <taxon>Eurotiales</taxon>
        <taxon>Aspergillaceae</taxon>
        <taxon>Aspergillus</taxon>
        <taxon>Aspergillus subgen. Circumdati</taxon>
    </lineage>
</organism>
<name>A0ACD1I4L5_9EURO</name>
<accession>A0ACD1I4L5</accession>
<dbReference type="Proteomes" id="UP000249748">
    <property type="component" value="Unassembled WGS sequence"/>
</dbReference>
<reference evidence="1" key="1">
    <citation type="submission" date="2018-02" db="EMBL/GenBank/DDBJ databases">
        <title>The genomes of Aspergillus section Nigri reveals drivers in fungal speciation.</title>
        <authorList>
            <consortium name="DOE Joint Genome Institute"/>
            <person name="Vesth T.C."/>
            <person name="Nybo J."/>
            <person name="Theobald S."/>
            <person name="Brandl J."/>
            <person name="Frisvad J.C."/>
            <person name="Nielsen K.F."/>
            <person name="Lyhne E.K."/>
            <person name="Kogle M.E."/>
            <person name="Kuo A."/>
            <person name="Riley R."/>
            <person name="Clum A."/>
            <person name="Nolan M."/>
            <person name="Lipzen A."/>
            <person name="Salamov A."/>
            <person name="Henrissat B."/>
            <person name="Wiebenga A."/>
            <person name="De vries R.P."/>
            <person name="Grigoriev I.V."/>
            <person name="Mortensen U.H."/>
            <person name="Andersen M.R."/>
            <person name="Baker S.E."/>
        </authorList>
    </citation>
    <scope>NUCLEOTIDE SEQUENCE</scope>
    <source>
        <strain evidence="1">CBS 115574</strain>
    </source>
</reference>
<feature type="non-terminal residue" evidence="1">
    <location>
        <position position="1"/>
    </location>
</feature>
<evidence type="ECO:0000313" key="1">
    <source>
        <dbReference type="EMBL" id="RAK85307.1"/>
    </source>
</evidence>
<sequence length="111" mass="13017">YKQAWPFFSPVIKDKVPDYYKVIESPMDLSPMKERLEYSLYSHSKAQVDDLKLIFCNSQQYNNITTVYAKSASTLEKYLYSLIKEIPGWFDLLEDKYLRPNCSPTCQPTAK</sequence>
<evidence type="ECO:0000313" key="2">
    <source>
        <dbReference type="Proteomes" id="UP000249748"/>
    </source>
</evidence>